<keyword evidence="5" id="KW-0029">Amino-acid transport</keyword>
<dbReference type="PANTHER" id="PTHR30614:SF0">
    <property type="entry name" value="L-CYSTINE TRANSPORT SYSTEM PERMEASE PROTEIN TCYL"/>
    <property type="match status" value="1"/>
</dbReference>
<feature type="transmembrane region" description="Helical" evidence="8">
    <location>
        <begin position="329"/>
        <end position="350"/>
    </location>
</feature>
<dbReference type="Proteomes" id="UP001589693">
    <property type="component" value="Unassembled WGS sequence"/>
</dbReference>
<feature type="signal peptide" evidence="9">
    <location>
        <begin position="1"/>
        <end position="22"/>
    </location>
</feature>
<keyword evidence="2 8" id="KW-0813">Transport</keyword>
<evidence type="ECO:0000256" key="5">
    <source>
        <dbReference type="ARBA" id="ARBA00022970"/>
    </source>
</evidence>
<protein>
    <submittedName>
        <fullName evidence="11">ABC transporter substrate-binding protein/permease</fullName>
    </submittedName>
</protein>
<dbReference type="EMBL" id="JBHLZU010000029">
    <property type="protein sequence ID" value="MFB9908838.1"/>
    <property type="molecule type" value="Genomic_DNA"/>
</dbReference>
<evidence type="ECO:0000256" key="8">
    <source>
        <dbReference type="RuleBase" id="RU363032"/>
    </source>
</evidence>
<dbReference type="PANTHER" id="PTHR30614">
    <property type="entry name" value="MEMBRANE COMPONENT OF AMINO ACID ABC TRANSPORTER"/>
    <property type="match status" value="1"/>
</dbReference>
<dbReference type="SUPFAM" id="SSF53850">
    <property type="entry name" value="Periplasmic binding protein-like II"/>
    <property type="match status" value="1"/>
</dbReference>
<name>A0ABV6A6Y2_9PSEU</name>
<dbReference type="CDD" id="cd06261">
    <property type="entry name" value="TM_PBP2"/>
    <property type="match status" value="1"/>
</dbReference>
<dbReference type="Gene3D" id="3.40.190.10">
    <property type="entry name" value="Periplasmic binding protein-like II"/>
    <property type="match status" value="2"/>
</dbReference>
<evidence type="ECO:0000256" key="3">
    <source>
        <dbReference type="ARBA" id="ARBA00022475"/>
    </source>
</evidence>
<dbReference type="InterPro" id="IPR000515">
    <property type="entry name" value="MetI-like"/>
</dbReference>
<dbReference type="Pfam" id="PF00497">
    <property type="entry name" value="SBP_bac_3"/>
    <property type="match status" value="1"/>
</dbReference>
<evidence type="ECO:0000256" key="2">
    <source>
        <dbReference type="ARBA" id="ARBA00022448"/>
    </source>
</evidence>
<dbReference type="InterPro" id="IPR035906">
    <property type="entry name" value="MetI-like_sf"/>
</dbReference>
<evidence type="ECO:0000256" key="9">
    <source>
        <dbReference type="SAM" id="SignalP"/>
    </source>
</evidence>
<dbReference type="SUPFAM" id="SSF161098">
    <property type="entry name" value="MetI-like"/>
    <property type="match status" value="1"/>
</dbReference>
<evidence type="ECO:0000259" key="10">
    <source>
        <dbReference type="PROSITE" id="PS50928"/>
    </source>
</evidence>
<keyword evidence="4 8" id="KW-0812">Transmembrane</keyword>
<sequence length="492" mass="52634">MRHALRSVVLFLLLVIVLPAQASVAAAQDAQQPVVRVGTEGTYPPFSFHDQKTQELTGYDIEVIRAVAGKAGWRLEFVETQWDAVFPALDARRIDVIANQVSANAERAAKYGLSSTYTHSRGVVVRRTGDTAITTLADIKGRTTAQSSTSNWAKVAREAGAKVEAVEGFAQAAALLVQGRVDAIVNDNIAVLDYLASTGSKDVEIAGNAEEKTSEQVLTFRKDDQALLAQANQAIAALKADGTLRAISQKYFKADVSVPDGGTADLSQGRGARGTWEVLGSTAWPMFVGLVKVTIPLTALSFAIGLVLAVFVALARISPYRVLSGIARAFISIIRGTPLLVQLFIVFYGLPQLGLKFPPFTAAVIAFSLNVAGYAAEVVRSSILSVPKGQFEAAATIGLGYSLTLRRIVLPQAARIAVPPLSNTLLSLVKDTSLGSVVLLTELFRESQLAAAESNEFLALYAFAGLYYWVICAALSAAQKRLETRLNRYVTT</sequence>
<gene>
    <name evidence="11" type="ORF">ACFFQA_33290</name>
</gene>
<dbReference type="PROSITE" id="PS50928">
    <property type="entry name" value="ABC_TM1"/>
    <property type="match status" value="1"/>
</dbReference>
<organism evidence="11 12">
    <name type="scientific">Allokutzneria oryzae</name>
    <dbReference type="NCBI Taxonomy" id="1378989"/>
    <lineage>
        <taxon>Bacteria</taxon>
        <taxon>Bacillati</taxon>
        <taxon>Actinomycetota</taxon>
        <taxon>Actinomycetes</taxon>
        <taxon>Pseudonocardiales</taxon>
        <taxon>Pseudonocardiaceae</taxon>
        <taxon>Allokutzneria</taxon>
    </lineage>
</organism>
<comment type="similarity">
    <text evidence="8">Belongs to the binding-protein-dependent transport system permease family.</text>
</comment>
<dbReference type="InterPro" id="IPR010065">
    <property type="entry name" value="AA_ABC_transptr_permease_3TM"/>
</dbReference>
<accession>A0ABV6A6Y2</accession>
<dbReference type="Gene3D" id="1.10.3720.10">
    <property type="entry name" value="MetI-like"/>
    <property type="match status" value="1"/>
</dbReference>
<keyword evidence="7 8" id="KW-0472">Membrane</keyword>
<dbReference type="NCBIfam" id="TIGR01726">
    <property type="entry name" value="HEQRo_perm_3TM"/>
    <property type="match status" value="1"/>
</dbReference>
<dbReference type="Pfam" id="PF00528">
    <property type="entry name" value="BPD_transp_1"/>
    <property type="match status" value="1"/>
</dbReference>
<evidence type="ECO:0000256" key="6">
    <source>
        <dbReference type="ARBA" id="ARBA00022989"/>
    </source>
</evidence>
<keyword evidence="3" id="KW-1003">Cell membrane</keyword>
<feature type="domain" description="ABC transmembrane type-1" evidence="10">
    <location>
        <begin position="291"/>
        <end position="479"/>
    </location>
</feature>
<keyword evidence="9" id="KW-0732">Signal</keyword>
<feature type="transmembrane region" description="Helical" evidence="8">
    <location>
        <begin position="458"/>
        <end position="478"/>
    </location>
</feature>
<feature type="transmembrane region" description="Helical" evidence="8">
    <location>
        <begin position="295"/>
        <end position="317"/>
    </location>
</feature>
<dbReference type="RefSeq" id="WP_377860945.1">
    <property type="nucleotide sequence ID" value="NZ_JBHLZU010000029.1"/>
</dbReference>
<proteinExistence type="inferred from homology"/>
<keyword evidence="6 8" id="KW-1133">Transmembrane helix</keyword>
<evidence type="ECO:0000256" key="4">
    <source>
        <dbReference type="ARBA" id="ARBA00022692"/>
    </source>
</evidence>
<keyword evidence="12" id="KW-1185">Reference proteome</keyword>
<dbReference type="InterPro" id="IPR001638">
    <property type="entry name" value="Solute-binding_3/MltF_N"/>
</dbReference>
<dbReference type="InterPro" id="IPR043429">
    <property type="entry name" value="ArtM/GltK/GlnP/TcyL/YhdX-like"/>
</dbReference>
<comment type="caution">
    <text evidence="11">The sequence shown here is derived from an EMBL/GenBank/DDBJ whole genome shotgun (WGS) entry which is preliminary data.</text>
</comment>
<reference evidence="11 12" key="1">
    <citation type="submission" date="2024-09" db="EMBL/GenBank/DDBJ databases">
        <authorList>
            <person name="Sun Q."/>
            <person name="Mori K."/>
        </authorList>
    </citation>
    <scope>NUCLEOTIDE SEQUENCE [LARGE SCALE GENOMIC DNA]</scope>
    <source>
        <strain evidence="11 12">TBRC 7907</strain>
    </source>
</reference>
<evidence type="ECO:0000313" key="11">
    <source>
        <dbReference type="EMBL" id="MFB9908838.1"/>
    </source>
</evidence>
<evidence type="ECO:0000256" key="7">
    <source>
        <dbReference type="ARBA" id="ARBA00023136"/>
    </source>
</evidence>
<feature type="chain" id="PRO_5046987848" evidence="9">
    <location>
        <begin position="23"/>
        <end position="492"/>
    </location>
</feature>
<comment type="subcellular location">
    <subcellularLocation>
        <location evidence="1 8">Cell membrane</location>
        <topology evidence="1 8">Multi-pass membrane protein</topology>
    </subcellularLocation>
</comment>
<dbReference type="SMART" id="SM00062">
    <property type="entry name" value="PBPb"/>
    <property type="match status" value="1"/>
</dbReference>
<evidence type="ECO:0000256" key="1">
    <source>
        <dbReference type="ARBA" id="ARBA00004651"/>
    </source>
</evidence>
<evidence type="ECO:0000313" key="12">
    <source>
        <dbReference type="Proteomes" id="UP001589693"/>
    </source>
</evidence>